<protein>
    <recommendedName>
        <fullName evidence="1">non-specific serine/threonine protein kinase</fullName>
        <ecNumber evidence="1">2.7.11.1</ecNumber>
    </recommendedName>
</protein>
<comment type="catalytic activity">
    <reaction evidence="7">
        <text>L-threonyl-[protein] + ATP = O-phospho-L-threonyl-[protein] + ADP + H(+)</text>
        <dbReference type="Rhea" id="RHEA:46608"/>
        <dbReference type="Rhea" id="RHEA-COMP:11060"/>
        <dbReference type="Rhea" id="RHEA-COMP:11605"/>
        <dbReference type="ChEBI" id="CHEBI:15378"/>
        <dbReference type="ChEBI" id="CHEBI:30013"/>
        <dbReference type="ChEBI" id="CHEBI:30616"/>
        <dbReference type="ChEBI" id="CHEBI:61977"/>
        <dbReference type="ChEBI" id="CHEBI:456216"/>
        <dbReference type="EC" id="2.7.11.1"/>
    </reaction>
</comment>
<dbReference type="InterPro" id="IPR051131">
    <property type="entry name" value="NEK_Ser/Thr_kinase_NIMA"/>
</dbReference>
<dbReference type="Pfam" id="PF00069">
    <property type="entry name" value="Pkinase"/>
    <property type="match status" value="1"/>
</dbReference>
<keyword evidence="12" id="KW-1185">Reference proteome</keyword>
<evidence type="ECO:0000313" key="11">
    <source>
        <dbReference type="EMBL" id="CAG9318577.1"/>
    </source>
</evidence>
<dbReference type="InterPro" id="IPR006652">
    <property type="entry name" value="Kelch_1"/>
</dbReference>
<dbReference type="Gene3D" id="2.120.10.80">
    <property type="entry name" value="Kelch-type beta propeller"/>
    <property type="match status" value="1"/>
</dbReference>
<sequence length="708" mass="81351">MLSPRKLLWDVKISSLSNRKRYAINALSFIIRMSLFPEELTSTFEVKDHQNFGTYGAIYRAIKRSNRKMYAMKAVVRADTGSSWKDIETEMQVLSWVNPYKLHLDSFFVSGNTFFMVIDYCRNGNLLKAIADKIEDHELFKEDEIWKYFIQICFGLESLRYNGFIHQDLHPQNILLDENKDIKIADFGISCSLPIKTVQGVINYQSPETHCGDIQAEESDVWAVGCILYHLCNLEEPFDLNVNKIGYEPHKPIRSEYSNELRYFVDWCLKKQQTERPKILDILTHEFIINKTLSLGITIPQTSAINAAICQIQLNKERERNEQLENELSKYRKESMVQKTEIEWLKEEIARLDSIINESSKILKGSENVKDTENEENLLNSQIITITNDLSGKLNEAESALNAIDTLRNKKAEILSMPNNPELEMDFRATCSAYQSNSNLYDPPLMQAYQDYLNAYQQKTSLYNVTEDAENNRTNLVIYNTETEVQEEVRILQTPELLNWNTCITQLPNGKLFCFGRAVSVSGITLLIDVNGGVEELPSGTPCFHSSCLYFNNSVYCFGGYNGKNLTLSSRFDLHQKRWIQLTPMPRADYACSSIAFNGNILISGLINKNLLLYSIDINSFSIIPYEYADNKVKILINAGRLYLIECENGSIYESEIASYTNWKRIGNSIIDYNPCQVYCSYNKGFIFIGAASDYYKFDLNGKLIRIL</sequence>
<evidence type="ECO:0000256" key="7">
    <source>
        <dbReference type="ARBA" id="ARBA00047899"/>
    </source>
</evidence>
<dbReference type="Gene3D" id="1.10.510.10">
    <property type="entry name" value="Transferase(Phosphotransferase) domain 1"/>
    <property type="match status" value="1"/>
</dbReference>
<dbReference type="GO" id="GO:0005524">
    <property type="term" value="F:ATP binding"/>
    <property type="evidence" value="ECO:0007669"/>
    <property type="project" value="UniProtKB-KW"/>
</dbReference>
<proteinExistence type="predicted"/>
<comment type="catalytic activity">
    <reaction evidence="8">
        <text>L-seryl-[protein] + ATP = O-phospho-L-seryl-[protein] + ADP + H(+)</text>
        <dbReference type="Rhea" id="RHEA:17989"/>
        <dbReference type="Rhea" id="RHEA-COMP:9863"/>
        <dbReference type="Rhea" id="RHEA-COMP:11604"/>
        <dbReference type="ChEBI" id="CHEBI:15378"/>
        <dbReference type="ChEBI" id="CHEBI:29999"/>
        <dbReference type="ChEBI" id="CHEBI:30616"/>
        <dbReference type="ChEBI" id="CHEBI:83421"/>
        <dbReference type="ChEBI" id="CHEBI:456216"/>
        <dbReference type="EC" id="2.7.11.1"/>
    </reaction>
</comment>
<evidence type="ECO:0000256" key="1">
    <source>
        <dbReference type="ARBA" id="ARBA00012513"/>
    </source>
</evidence>
<evidence type="ECO:0000256" key="3">
    <source>
        <dbReference type="ARBA" id="ARBA00022679"/>
    </source>
</evidence>
<comment type="caution">
    <text evidence="11">The sequence shown here is derived from an EMBL/GenBank/DDBJ whole genome shotgun (WGS) entry which is preliminary data.</text>
</comment>
<dbReference type="InterPro" id="IPR015915">
    <property type="entry name" value="Kelch-typ_b-propeller"/>
</dbReference>
<evidence type="ECO:0000313" key="12">
    <source>
        <dbReference type="Proteomes" id="UP001162131"/>
    </source>
</evidence>
<dbReference type="InterPro" id="IPR000719">
    <property type="entry name" value="Prot_kinase_dom"/>
</dbReference>
<dbReference type="SUPFAM" id="SSF50965">
    <property type="entry name" value="Galactose oxidase, central domain"/>
    <property type="match status" value="1"/>
</dbReference>
<evidence type="ECO:0000256" key="9">
    <source>
        <dbReference type="SAM" id="Coils"/>
    </source>
</evidence>
<dbReference type="SMART" id="SM00612">
    <property type="entry name" value="Kelch"/>
    <property type="match status" value="1"/>
</dbReference>
<dbReference type="InterPro" id="IPR011043">
    <property type="entry name" value="Gal_Oxase/kelch_b-propeller"/>
</dbReference>
<dbReference type="PROSITE" id="PS50011">
    <property type="entry name" value="PROTEIN_KINASE_DOM"/>
    <property type="match status" value="1"/>
</dbReference>
<evidence type="ECO:0000256" key="6">
    <source>
        <dbReference type="ARBA" id="ARBA00022840"/>
    </source>
</evidence>
<dbReference type="EC" id="2.7.11.1" evidence="1"/>
<dbReference type="InterPro" id="IPR011009">
    <property type="entry name" value="Kinase-like_dom_sf"/>
</dbReference>
<evidence type="ECO:0000259" key="10">
    <source>
        <dbReference type="PROSITE" id="PS50011"/>
    </source>
</evidence>
<keyword evidence="6" id="KW-0067">ATP-binding</keyword>
<reference evidence="11" key="1">
    <citation type="submission" date="2021-09" db="EMBL/GenBank/DDBJ databases">
        <authorList>
            <consortium name="AG Swart"/>
            <person name="Singh M."/>
            <person name="Singh A."/>
            <person name="Seah K."/>
            <person name="Emmerich C."/>
        </authorList>
    </citation>
    <scope>NUCLEOTIDE SEQUENCE</scope>
    <source>
        <strain evidence="11">ATCC30299</strain>
    </source>
</reference>
<accession>A0AAU9IUQ5</accession>
<gene>
    <name evidence="11" type="ORF">BSTOLATCC_MIC21049</name>
</gene>
<dbReference type="AlphaFoldDB" id="A0AAU9IUQ5"/>
<dbReference type="EMBL" id="CAJZBQ010000020">
    <property type="protein sequence ID" value="CAG9318577.1"/>
    <property type="molecule type" value="Genomic_DNA"/>
</dbReference>
<keyword evidence="3" id="KW-0808">Transferase</keyword>
<name>A0AAU9IUQ5_9CILI</name>
<dbReference type="GO" id="GO:0004674">
    <property type="term" value="F:protein serine/threonine kinase activity"/>
    <property type="evidence" value="ECO:0007669"/>
    <property type="project" value="UniProtKB-KW"/>
</dbReference>
<keyword evidence="4" id="KW-0547">Nucleotide-binding</keyword>
<feature type="domain" description="Protein kinase" evidence="10">
    <location>
        <begin position="44"/>
        <end position="288"/>
    </location>
</feature>
<dbReference type="PANTHER" id="PTHR44899">
    <property type="entry name" value="CAMK FAMILY PROTEIN KINASE"/>
    <property type="match status" value="1"/>
</dbReference>
<dbReference type="Pfam" id="PF01344">
    <property type="entry name" value="Kelch_1"/>
    <property type="match status" value="1"/>
</dbReference>
<evidence type="ECO:0000256" key="5">
    <source>
        <dbReference type="ARBA" id="ARBA00022777"/>
    </source>
</evidence>
<keyword evidence="9" id="KW-0175">Coiled coil</keyword>
<dbReference type="Proteomes" id="UP001162131">
    <property type="component" value="Unassembled WGS sequence"/>
</dbReference>
<keyword evidence="5" id="KW-0418">Kinase</keyword>
<evidence type="ECO:0000256" key="4">
    <source>
        <dbReference type="ARBA" id="ARBA00022741"/>
    </source>
</evidence>
<evidence type="ECO:0000256" key="2">
    <source>
        <dbReference type="ARBA" id="ARBA00022527"/>
    </source>
</evidence>
<dbReference type="SUPFAM" id="SSF56112">
    <property type="entry name" value="Protein kinase-like (PK-like)"/>
    <property type="match status" value="1"/>
</dbReference>
<dbReference type="PANTHER" id="PTHR44899:SF3">
    <property type="entry name" value="SERINE_THREONINE-PROTEIN KINASE NEK1"/>
    <property type="match status" value="1"/>
</dbReference>
<feature type="coiled-coil region" evidence="9">
    <location>
        <begin position="307"/>
        <end position="341"/>
    </location>
</feature>
<keyword evidence="2" id="KW-0723">Serine/threonine-protein kinase</keyword>
<organism evidence="11 12">
    <name type="scientific">Blepharisma stoltei</name>
    <dbReference type="NCBI Taxonomy" id="1481888"/>
    <lineage>
        <taxon>Eukaryota</taxon>
        <taxon>Sar</taxon>
        <taxon>Alveolata</taxon>
        <taxon>Ciliophora</taxon>
        <taxon>Postciliodesmatophora</taxon>
        <taxon>Heterotrichea</taxon>
        <taxon>Heterotrichida</taxon>
        <taxon>Blepharismidae</taxon>
        <taxon>Blepharisma</taxon>
    </lineage>
</organism>
<evidence type="ECO:0000256" key="8">
    <source>
        <dbReference type="ARBA" id="ARBA00048679"/>
    </source>
</evidence>